<dbReference type="GO" id="GO:0005737">
    <property type="term" value="C:cytoplasm"/>
    <property type="evidence" value="ECO:0007669"/>
    <property type="project" value="TreeGrafter"/>
</dbReference>
<dbReference type="AlphaFoldDB" id="A0A1Z5YX95"/>
<dbReference type="PANTHER" id="PTHR13847">
    <property type="entry name" value="SARCOSINE DEHYDROGENASE-RELATED"/>
    <property type="match status" value="1"/>
</dbReference>
<evidence type="ECO:0000313" key="3">
    <source>
        <dbReference type="EMBL" id="OUJ03897.1"/>
    </source>
</evidence>
<accession>A0A1Z5YX95</accession>
<dbReference type="Pfam" id="PF01266">
    <property type="entry name" value="DAO"/>
    <property type="match status" value="1"/>
</dbReference>
<evidence type="ECO:0000313" key="4">
    <source>
        <dbReference type="Proteomes" id="UP000196086"/>
    </source>
</evidence>
<gene>
    <name evidence="3" type="ORF">HK14_15360</name>
</gene>
<dbReference type="PANTHER" id="PTHR13847:SF281">
    <property type="entry name" value="FAD DEPENDENT OXIDOREDUCTASE DOMAIN-CONTAINING PROTEIN"/>
    <property type="match status" value="1"/>
</dbReference>
<name>A0A1Z5YX95_9PROT</name>
<dbReference type="InterPro" id="IPR006076">
    <property type="entry name" value="FAD-dep_OxRdtase"/>
</dbReference>
<sequence>MLKVKSLPNDDAECGWYHTSRKRQVTASASGVCKARWTIIGAGFTGLAAARQLARNFPNDKIVLVEAQEVGFGASGRNAGFAIDLPHDIGAEDYIGDLATANLAMKLNHLGQTTLKTEVENNNIDCHLRQSGKYQAAIENRGMAVLEAYQRGLDKLGQPYTVIDGKDLPDHIGTSFYRKALFTPGTILVQPSALVKGLADTLPENVTLYEHTVISGVDYGEKTTLFHENGSIVTDKLILANNVFGPQFGFLQRMLLPIFLYGSLTRPLTEDEKSKLGGKEFWGVIPADTFGTTLRRTHDDRIFVRNTFSFNPNGQSNPKHFKRALKHHRLSFSRRFPMLDGVGFDYSWSGCLAMAQNHEGFFGQLAPNVYGAFGCNGLGVTRGTATGKLLADWLAGETNDLTAYLLASPGPSKVPSEPFLSLGVNATLRWGEFKAGKEA</sequence>
<feature type="domain" description="FAD dependent oxidoreductase" evidence="2">
    <location>
        <begin position="37"/>
        <end position="393"/>
    </location>
</feature>
<dbReference type="Gene3D" id="3.50.50.60">
    <property type="entry name" value="FAD/NAD(P)-binding domain"/>
    <property type="match status" value="1"/>
</dbReference>
<dbReference type="InterPro" id="IPR036188">
    <property type="entry name" value="FAD/NAD-bd_sf"/>
</dbReference>
<dbReference type="OrthoDB" id="9806601at2"/>
<evidence type="ECO:0000259" key="2">
    <source>
        <dbReference type="Pfam" id="PF01266"/>
    </source>
</evidence>
<keyword evidence="1" id="KW-0560">Oxidoreductase</keyword>
<dbReference type="Proteomes" id="UP000196086">
    <property type="component" value="Unassembled WGS sequence"/>
</dbReference>
<dbReference type="EMBL" id="JOMQ01000009">
    <property type="protein sequence ID" value="OUJ03897.1"/>
    <property type="molecule type" value="Genomic_DNA"/>
</dbReference>
<proteinExistence type="predicted"/>
<protein>
    <submittedName>
        <fullName evidence="3">Oxidoreductase</fullName>
    </submittedName>
</protein>
<dbReference type="Gene3D" id="3.30.9.10">
    <property type="entry name" value="D-Amino Acid Oxidase, subunit A, domain 2"/>
    <property type="match status" value="1"/>
</dbReference>
<dbReference type="SUPFAM" id="SSF51905">
    <property type="entry name" value="FAD/NAD(P)-binding domain"/>
    <property type="match status" value="1"/>
</dbReference>
<dbReference type="GO" id="GO:0016491">
    <property type="term" value="F:oxidoreductase activity"/>
    <property type="evidence" value="ECO:0007669"/>
    <property type="project" value="UniProtKB-KW"/>
</dbReference>
<dbReference type="RefSeq" id="WP_086650518.1">
    <property type="nucleotide sequence ID" value="NZ_JOMQ01000009.1"/>
</dbReference>
<reference evidence="3 4" key="1">
    <citation type="submission" date="2014-06" db="EMBL/GenBank/DDBJ databases">
        <authorList>
            <person name="Ju J."/>
            <person name="Zhang J."/>
        </authorList>
    </citation>
    <scope>NUCLEOTIDE SEQUENCE [LARGE SCALE GENOMIC DNA]</scope>
    <source>
        <strain evidence="3 4">DsW_47</strain>
    </source>
</reference>
<comment type="caution">
    <text evidence="3">The sequence shown here is derived from an EMBL/GenBank/DDBJ whole genome shotgun (WGS) entry which is preliminary data.</text>
</comment>
<organism evidence="3 4">
    <name type="scientific">Acetobacter cibinongensis</name>
    <dbReference type="NCBI Taxonomy" id="146475"/>
    <lineage>
        <taxon>Bacteria</taxon>
        <taxon>Pseudomonadati</taxon>
        <taxon>Pseudomonadota</taxon>
        <taxon>Alphaproteobacteria</taxon>
        <taxon>Acetobacterales</taxon>
        <taxon>Acetobacteraceae</taxon>
        <taxon>Acetobacter</taxon>
    </lineage>
</organism>
<evidence type="ECO:0000256" key="1">
    <source>
        <dbReference type="ARBA" id="ARBA00023002"/>
    </source>
</evidence>